<protein>
    <submittedName>
        <fullName evidence="1">Uncharacterized protein</fullName>
    </submittedName>
</protein>
<dbReference type="EMBL" id="UINC01200630">
    <property type="protein sequence ID" value="SVE19600.1"/>
    <property type="molecule type" value="Genomic_DNA"/>
</dbReference>
<feature type="non-terminal residue" evidence="1">
    <location>
        <position position="94"/>
    </location>
</feature>
<sequence length="94" mass="10477">MQQDRFGNPHAPGLNYARGDILPTTADDIAKLKVAWAHIRRRRDETGMDSVYLLSGLERNLQLDEVDLSIMDDEIASALFSEEVIERGLAHLGG</sequence>
<accession>A0A383BIF6</accession>
<proteinExistence type="predicted"/>
<gene>
    <name evidence="1" type="ORF">METZ01_LOCUS472454</name>
</gene>
<organism evidence="1">
    <name type="scientific">marine metagenome</name>
    <dbReference type="NCBI Taxonomy" id="408172"/>
    <lineage>
        <taxon>unclassified sequences</taxon>
        <taxon>metagenomes</taxon>
        <taxon>ecological metagenomes</taxon>
    </lineage>
</organism>
<name>A0A383BIF6_9ZZZZ</name>
<dbReference type="AlphaFoldDB" id="A0A383BIF6"/>
<evidence type="ECO:0000313" key="1">
    <source>
        <dbReference type="EMBL" id="SVE19600.1"/>
    </source>
</evidence>
<reference evidence="1" key="1">
    <citation type="submission" date="2018-05" db="EMBL/GenBank/DDBJ databases">
        <authorList>
            <person name="Lanie J.A."/>
            <person name="Ng W.-L."/>
            <person name="Kazmierczak K.M."/>
            <person name="Andrzejewski T.M."/>
            <person name="Davidsen T.M."/>
            <person name="Wayne K.J."/>
            <person name="Tettelin H."/>
            <person name="Glass J.I."/>
            <person name="Rusch D."/>
            <person name="Podicherti R."/>
            <person name="Tsui H.-C.T."/>
            <person name="Winkler M.E."/>
        </authorList>
    </citation>
    <scope>NUCLEOTIDE SEQUENCE</scope>
</reference>